<reference evidence="1" key="1">
    <citation type="submission" date="2021-02" db="EMBL/GenBank/DDBJ databases">
        <authorList>
            <person name="Nowell W R."/>
        </authorList>
    </citation>
    <scope>NUCLEOTIDE SEQUENCE</scope>
</reference>
<dbReference type="EMBL" id="CAJNOO010001727">
    <property type="protein sequence ID" value="CAF1191612.1"/>
    <property type="molecule type" value="Genomic_DNA"/>
</dbReference>
<comment type="caution">
    <text evidence="1">The sequence shown here is derived from an EMBL/GenBank/DDBJ whole genome shotgun (WGS) entry which is preliminary data.</text>
</comment>
<evidence type="ECO:0000313" key="1">
    <source>
        <dbReference type="EMBL" id="CAF1191612.1"/>
    </source>
</evidence>
<protein>
    <submittedName>
        <fullName evidence="1">Uncharacterized protein</fullName>
    </submittedName>
</protein>
<gene>
    <name evidence="1" type="ORF">RFH988_LOCUS24087</name>
</gene>
<evidence type="ECO:0000313" key="2">
    <source>
        <dbReference type="Proteomes" id="UP000663882"/>
    </source>
</evidence>
<dbReference type="AlphaFoldDB" id="A0A814VJI9"/>
<proteinExistence type="predicted"/>
<name>A0A814VJI9_9BILA</name>
<dbReference type="Proteomes" id="UP000663882">
    <property type="component" value="Unassembled WGS sequence"/>
</dbReference>
<sequence length="556" mass="66623">MNHISLCKSIRILYIPPYYENHVELTLDRLITHDKYVEYQVFTINKKFITIDFNFLLSMCRSLINDEHIQMLITDSYIGQLLIAKLCQEYPQIHNGGMNVFHTLQCINRYLITELFGIEECIPTLCIEIKEDWKRNFQIVETFLSNNNIDGFMKSLYSFDNQLCSFRFSNWKNHMEIINTYIERYKQQYMTSLLPFFRVYISRKQYPFIFKPNYLIQPFFDLVTYPHWRLIIASACIYEKEIIMWPLVDGYSGWPFLAEKPLAIMPIIVCPSRQISIEQQHLIYTRFRQHLNHLITNYHLCYVTSVFFKRPFLAEKPLAIMPIIVCPSRQISIEQQHLIYTRFRQHLNHLITNYHLCYGWIQCSYFISCTNEIRLISIKPTYSIYLTEAFNSTNQYGNPLMALVQLSNRQRPQTPILNGKTVYIHRLWLNIQEKYSINDLINMKEIKRIHRSNISINRYVRLRFQENDIINNDNNNEQNFIEVGFIQVNGEYYEIGLTNLIEFRCILLKQPQLFPFVHHSMLSNNQYQFDPITCLPSNELLEQLEKLQKQEQKDLI</sequence>
<dbReference type="OrthoDB" id="9993777at2759"/>
<organism evidence="1 2">
    <name type="scientific">Rotaria sordida</name>
    <dbReference type="NCBI Taxonomy" id="392033"/>
    <lineage>
        <taxon>Eukaryota</taxon>
        <taxon>Metazoa</taxon>
        <taxon>Spiralia</taxon>
        <taxon>Gnathifera</taxon>
        <taxon>Rotifera</taxon>
        <taxon>Eurotatoria</taxon>
        <taxon>Bdelloidea</taxon>
        <taxon>Philodinida</taxon>
        <taxon>Philodinidae</taxon>
        <taxon>Rotaria</taxon>
    </lineage>
</organism>
<accession>A0A814VJI9</accession>